<evidence type="ECO:0000313" key="2">
    <source>
        <dbReference type="Proteomes" id="UP001151699"/>
    </source>
</evidence>
<dbReference type="Proteomes" id="UP001151699">
    <property type="component" value="Chromosome B"/>
</dbReference>
<evidence type="ECO:0000313" key="1">
    <source>
        <dbReference type="EMBL" id="KAJ6643778.1"/>
    </source>
</evidence>
<comment type="caution">
    <text evidence="1">The sequence shown here is derived from an EMBL/GenBank/DDBJ whole genome shotgun (WGS) entry which is preliminary data.</text>
</comment>
<keyword evidence="2" id="KW-1185">Reference proteome</keyword>
<dbReference type="AlphaFoldDB" id="A0A9Q0N570"/>
<dbReference type="EMBL" id="WJQU01000002">
    <property type="protein sequence ID" value="KAJ6643778.1"/>
    <property type="molecule type" value="Genomic_DNA"/>
</dbReference>
<proteinExistence type="predicted"/>
<gene>
    <name evidence="1" type="ORF">Bhyg_08743</name>
</gene>
<sequence length="145" mass="16915">MVGNMNQAESNGNELSQEQNMVEDVKHVEDVDDISRPFKDVRREVRNKFIAVVNFYRAEKIELALNDSELMALRDLREMWVNERANQKLDYYNAMSKHHEDLSGKLIKHAVWKEYLGKLFSLKTVLLQKYFTKVQIPASTGTLPN</sequence>
<reference evidence="1" key="1">
    <citation type="submission" date="2022-07" db="EMBL/GenBank/DDBJ databases">
        <authorList>
            <person name="Trinca V."/>
            <person name="Uliana J.V.C."/>
            <person name="Torres T.T."/>
            <person name="Ward R.J."/>
            <person name="Monesi N."/>
        </authorList>
    </citation>
    <scope>NUCLEOTIDE SEQUENCE</scope>
    <source>
        <strain evidence="1">HSMRA1968</strain>
        <tissue evidence="1">Whole embryos</tissue>
    </source>
</reference>
<accession>A0A9Q0N570</accession>
<protein>
    <submittedName>
        <fullName evidence="1">Uncharacterized protein</fullName>
    </submittedName>
</protein>
<name>A0A9Q0N570_9DIPT</name>
<organism evidence="1 2">
    <name type="scientific">Pseudolycoriella hygida</name>
    <dbReference type="NCBI Taxonomy" id="35572"/>
    <lineage>
        <taxon>Eukaryota</taxon>
        <taxon>Metazoa</taxon>
        <taxon>Ecdysozoa</taxon>
        <taxon>Arthropoda</taxon>
        <taxon>Hexapoda</taxon>
        <taxon>Insecta</taxon>
        <taxon>Pterygota</taxon>
        <taxon>Neoptera</taxon>
        <taxon>Endopterygota</taxon>
        <taxon>Diptera</taxon>
        <taxon>Nematocera</taxon>
        <taxon>Sciaroidea</taxon>
        <taxon>Sciaridae</taxon>
        <taxon>Pseudolycoriella</taxon>
    </lineage>
</organism>